<accession>A0A8S5MRD5</accession>
<organism evidence="2">
    <name type="scientific">Siphoviridae sp. ctouo22</name>
    <dbReference type="NCBI Taxonomy" id="2826463"/>
    <lineage>
        <taxon>Viruses</taxon>
        <taxon>Duplodnaviria</taxon>
        <taxon>Heunggongvirae</taxon>
        <taxon>Uroviricota</taxon>
        <taxon>Caudoviricetes</taxon>
    </lineage>
</organism>
<name>A0A8S5MRD5_9CAUD</name>
<reference evidence="2" key="1">
    <citation type="journal article" date="2021" name="Proc. Natl. Acad. Sci. U.S.A.">
        <title>A Catalog of Tens of Thousands of Viruses from Human Metagenomes Reveals Hidden Associations with Chronic Diseases.</title>
        <authorList>
            <person name="Tisza M.J."/>
            <person name="Buck C.B."/>
        </authorList>
    </citation>
    <scope>NUCLEOTIDE SEQUENCE</scope>
    <source>
        <strain evidence="2">Ctouo22</strain>
    </source>
</reference>
<keyword evidence="1" id="KW-0812">Transmembrane</keyword>
<dbReference type="EMBL" id="BK014969">
    <property type="protein sequence ID" value="DAD84917.1"/>
    <property type="molecule type" value="Genomic_DNA"/>
</dbReference>
<proteinExistence type="predicted"/>
<evidence type="ECO:0000256" key="1">
    <source>
        <dbReference type="SAM" id="Phobius"/>
    </source>
</evidence>
<feature type="transmembrane region" description="Helical" evidence="1">
    <location>
        <begin position="7"/>
        <end position="25"/>
    </location>
</feature>
<keyword evidence="1" id="KW-1133">Transmembrane helix</keyword>
<evidence type="ECO:0000313" key="2">
    <source>
        <dbReference type="EMBL" id="DAD84917.1"/>
    </source>
</evidence>
<sequence>MKVIKKLVIFFLFEVMLTFFVRVPLCESIDPTDSEVIIKASANNQYVIHNYTQAVVSEAEQQPFVSNKSNNISTECKCHFFFNRSRQREGSLFKQRARSMISPFYITEKRV</sequence>
<protein>
    <submittedName>
        <fullName evidence="2">Uncharacterized protein</fullName>
    </submittedName>
</protein>
<keyword evidence="1" id="KW-0472">Membrane</keyword>